<sequence length="127" mass="14033">MAQGPYLGSSNAIVIGLSSKEIWKRAPMIFSALHSRGRGTQFVRSCCGHVVQPLTQATLPTMPGIHSLAYSFYNTSKYLLLLTRVWNTATTVQLSYTYYGSLPPDTVPSAEKFLGLCRILHASRLPR</sequence>
<evidence type="ECO:0000313" key="2">
    <source>
        <dbReference type="Proteomes" id="UP000799536"/>
    </source>
</evidence>
<name>A0A9P4JVV2_9PLEO</name>
<protein>
    <submittedName>
        <fullName evidence="1">Uncharacterized protein</fullName>
    </submittedName>
</protein>
<dbReference type="AlphaFoldDB" id="A0A9P4JVV2"/>
<proteinExistence type="predicted"/>
<gene>
    <name evidence="1" type="ORF">GQ43DRAFT_196843</name>
</gene>
<accession>A0A9P4JVV2</accession>
<organism evidence="1 2">
    <name type="scientific">Delitschia confertaspora ATCC 74209</name>
    <dbReference type="NCBI Taxonomy" id="1513339"/>
    <lineage>
        <taxon>Eukaryota</taxon>
        <taxon>Fungi</taxon>
        <taxon>Dikarya</taxon>
        <taxon>Ascomycota</taxon>
        <taxon>Pezizomycotina</taxon>
        <taxon>Dothideomycetes</taxon>
        <taxon>Pleosporomycetidae</taxon>
        <taxon>Pleosporales</taxon>
        <taxon>Delitschiaceae</taxon>
        <taxon>Delitschia</taxon>
    </lineage>
</organism>
<dbReference type="Proteomes" id="UP000799536">
    <property type="component" value="Unassembled WGS sequence"/>
</dbReference>
<keyword evidence="2" id="KW-1185">Reference proteome</keyword>
<reference evidence="1" key="1">
    <citation type="journal article" date="2020" name="Stud. Mycol.">
        <title>101 Dothideomycetes genomes: a test case for predicting lifestyles and emergence of pathogens.</title>
        <authorList>
            <person name="Haridas S."/>
            <person name="Albert R."/>
            <person name="Binder M."/>
            <person name="Bloem J."/>
            <person name="Labutti K."/>
            <person name="Salamov A."/>
            <person name="Andreopoulos B."/>
            <person name="Baker S."/>
            <person name="Barry K."/>
            <person name="Bills G."/>
            <person name="Bluhm B."/>
            <person name="Cannon C."/>
            <person name="Castanera R."/>
            <person name="Culley D."/>
            <person name="Daum C."/>
            <person name="Ezra D."/>
            <person name="Gonzalez J."/>
            <person name="Henrissat B."/>
            <person name="Kuo A."/>
            <person name="Liang C."/>
            <person name="Lipzen A."/>
            <person name="Lutzoni F."/>
            <person name="Magnuson J."/>
            <person name="Mondo S."/>
            <person name="Nolan M."/>
            <person name="Ohm R."/>
            <person name="Pangilinan J."/>
            <person name="Park H.-J."/>
            <person name="Ramirez L."/>
            <person name="Alfaro M."/>
            <person name="Sun H."/>
            <person name="Tritt A."/>
            <person name="Yoshinaga Y."/>
            <person name="Zwiers L.-H."/>
            <person name="Turgeon B."/>
            <person name="Goodwin S."/>
            <person name="Spatafora J."/>
            <person name="Crous P."/>
            <person name="Grigoriev I."/>
        </authorList>
    </citation>
    <scope>NUCLEOTIDE SEQUENCE</scope>
    <source>
        <strain evidence="1">ATCC 74209</strain>
    </source>
</reference>
<evidence type="ECO:0000313" key="1">
    <source>
        <dbReference type="EMBL" id="KAF2204169.1"/>
    </source>
</evidence>
<comment type="caution">
    <text evidence="1">The sequence shown here is derived from an EMBL/GenBank/DDBJ whole genome shotgun (WGS) entry which is preliminary data.</text>
</comment>
<dbReference type="EMBL" id="ML993882">
    <property type="protein sequence ID" value="KAF2204169.1"/>
    <property type="molecule type" value="Genomic_DNA"/>
</dbReference>